<dbReference type="AlphaFoldDB" id="A0A6V7HL33"/>
<organism evidence="1 2">
    <name type="scientific">Heterotrigona itama</name>
    <dbReference type="NCBI Taxonomy" id="395501"/>
    <lineage>
        <taxon>Eukaryota</taxon>
        <taxon>Metazoa</taxon>
        <taxon>Ecdysozoa</taxon>
        <taxon>Arthropoda</taxon>
        <taxon>Hexapoda</taxon>
        <taxon>Insecta</taxon>
        <taxon>Pterygota</taxon>
        <taxon>Neoptera</taxon>
        <taxon>Endopterygota</taxon>
        <taxon>Hymenoptera</taxon>
        <taxon>Apocrita</taxon>
        <taxon>Aculeata</taxon>
        <taxon>Apoidea</taxon>
        <taxon>Anthophila</taxon>
        <taxon>Apidae</taxon>
        <taxon>Heterotrigona</taxon>
    </lineage>
</organism>
<reference evidence="1" key="1">
    <citation type="submission" date="2020-07" db="EMBL/GenBank/DDBJ databases">
        <authorList>
            <person name="Nazaruddin N."/>
        </authorList>
    </citation>
    <scope>NUCLEOTIDE SEQUENCE</scope>
</reference>
<dbReference type="EMBL" id="CAJDYZ010013697">
    <property type="protein sequence ID" value="CAD1481277.1"/>
    <property type="molecule type" value="Genomic_DNA"/>
</dbReference>
<evidence type="ECO:0000313" key="2">
    <source>
        <dbReference type="Proteomes" id="UP000752696"/>
    </source>
</evidence>
<accession>A0A6V7HL33</accession>
<protein>
    <submittedName>
        <fullName evidence="1">Uncharacterized protein</fullName>
    </submittedName>
</protein>
<dbReference type="OrthoDB" id="7606939at2759"/>
<feature type="non-terminal residue" evidence="1">
    <location>
        <position position="1"/>
    </location>
</feature>
<feature type="non-terminal residue" evidence="1">
    <location>
        <position position="168"/>
    </location>
</feature>
<evidence type="ECO:0000313" key="1">
    <source>
        <dbReference type="EMBL" id="CAD1481277.1"/>
    </source>
</evidence>
<keyword evidence="2" id="KW-1185">Reference proteome</keyword>
<name>A0A6V7HL33_9HYME</name>
<gene>
    <name evidence="1" type="ORF">MHI_LOCUS999100</name>
</gene>
<dbReference type="Proteomes" id="UP000752696">
    <property type="component" value="Unassembled WGS sequence"/>
</dbReference>
<comment type="caution">
    <text evidence="1">The sequence shown here is derived from an EMBL/GenBank/DDBJ whole genome shotgun (WGS) entry which is preliminary data.</text>
</comment>
<proteinExistence type="predicted"/>
<sequence length="168" mass="19160">LRMHSGSYNRNPSAKIVRLTIRKNMLLNLKSCLHSGNCMLDNDVPLMSGDSLLEESAALNASLVCNEENMDDNDSFDDNIEMDNIEELPTSTCSLESAKGSIDFGNLHVSNREFSDSFRIINFDKYYSQLRSKAFTLDKLFSMISRSVEEKYPNWFIQDECAAHRKDL</sequence>